<sequence>MKTHERTHQTMLLAAKVIALLGLLLAAAGCAAPTDRALPELTHPNEVFMQEAINCAVHALGTRELGLRFWENREWFTLADGRLGFVACRAGPSSTAVKCDHRYVLEAKHLDLRETAAHEVCHVSGDYNEPPLECMGPVLEECKP</sequence>
<evidence type="ECO:0000313" key="1">
    <source>
        <dbReference type="EMBL" id="KKK79271.1"/>
    </source>
</evidence>
<accession>A0A0F9B3X1</accession>
<dbReference type="AlphaFoldDB" id="A0A0F9B3X1"/>
<proteinExistence type="predicted"/>
<comment type="caution">
    <text evidence="1">The sequence shown here is derived from an EMBL/GenBank/DDBJ whole genome shotgun (WGS) entry which is preliminary data.</text>
</comment>
<organism evidence="1">
    <name type="scientific">marine sediment metagenome</name>
    <dbReference type="NCBI Taxonomy" id="412755"/>
    <lineage>
        <taxon>unclassified sequences</taxon>
        <taxon>metagenomes</taxon>
        <taxon>ecological metagenomes</taxon>
    </lineage>
</organism>
<evidence type="ECO:0008006" key="2">
    <source>
        <dbReference type="Google" id="ProtNLM"/>
    </source>
</evidence>
<dbReference type="PROSITE" id="PS51257">
    <property type="entry name" value="PROKAR_LIPOPROTEIN"/>
    <property type="match status" value="1"/>
</dbReference>
<gene>
    <name evidence="1" type="ORF">LCGC14_2835160</name>
</gene>
<protein>
    <recommendedName>
        <fullName evidence="2">Lipoprotein</fullName>
    </recommendedName>
</protein>
<reference evidence="1" key="1">
    <citation type="journal article" date="2015" name="Nature">
        <title>Complex archaea that bridge the gap between prokaryotes and eukaryotes.</title>
        <authorList>
            <person name="Spang A."/>
            <person name="Saw J.H."/>
            <person name="Jorgensen S.L."/>
            <person name="Zaremba-Niedzwiedzka K."/>
            <person name="Martijn J."/>
            <person name="Lind A.E."/>
            <person name="van Eijk R."/>
            <person name="Schleper C."/>
            <person name="Guy L."/>
            <person name="Ettema T.J."/>
        </authorList>
    </citation>
    <scope>NUCLEOTIDE SEQUENCE</scope>
</reference>
<name>A0A0F9B3X1_9ZZZZ</name>
<dbReference type="EMBL" id="LAZR01054106">
    <property type="protein sequence ID" value="KKK79271.1"/>
    <property type="molecule type" value="Genomic_DNA"/>
</dbReference>